<comment type="caution">
    <text evidence="1">The sequence shown here is derived from an EMBL/GenBank/DDBJ whole genome shotgun (WGS) entry which is preliminary data.</text>
</comment>
<proteinExistence type="predicted"/>
<evidence type="ECO:0000313" key="2">
    <source>
        <dbReference type="Proteomes" id="UP001302745"/>
    </source>
</evidence>
<protein>
    <submittedName>
        <fullName evidence="1">Uncharacterized protein</fullName>
    </submittedName>
</protein>
<dbReference type="Proteomes" id="UP001302745">
    <property type="component" value="Unassembled WGS sequence"/>
</dbReference>
<gene>
    <name evidence="1" type="ORF">C8A00DRAFT_15317</name>
</gene>
<organism evidence="1 2">
    <name type="scientific">Chaetomidium leptoderma</name>
    <dbReference type="NCBI Taxonomy" id="669021"/>
    <lineage>
        <taxon>Eukaryota</taxon>
        <taxon>Fungi</taxon>
        <taxon>Dikarya</taxon>
        <taxon>Ascomycota</taxon>
        <taxon>Pezizomycotina</taxon>
        <taxon>Sordariomycetes</taxon>
        <taxon>Sordariomycetidae</taxon>
        <taxon>Sordariales</taxon>
        <taxon>Chaetomiaceae</taxon>
        <taxon>Chaetomidium</taxon>
    </lineage>
</organism>
<reference evidence="1" key="1">
    <citation type="journal article" date="2023" name="Mol. Phylogenet. Evol.">
        <title>Genome-scale phylogeny and comparative genomics of the fungal order Sordariales.</title>
        <authorList>
            <person name="Hensen N."/>
            <person name="Bonometti L."/>
            <person name="Westerberg I."/>
            <person name="Brannstrom I.O."/>
            <person name="Guillou S."/>
            <person name="Cros-Aarteil S."/>
            <person name="Calhoun S."/>
            <person name="Haridas S."/>
            <person name="Kuo A."/>
            <person name="Mondo S."/>
            <person name="Pangilinan J."/>
            <person name="Riley R."/>
            <person name="LaButti K."/>
            <person name="Andreopoulos B."/>
            <person name="Lipzen A."/>
            <person name="Chen C."/>
            <person name="Yan M."/>
            <person name="Daum C."/>
            <person name="Ng V."/>
            <person name="Clum A."/>
            <person name="Steindorff A."/>
            <person name="Ohm R.A."/>
            <person name="Martin F."/>
            <person name="Silar P."/>
            <person name="Natvig D.O."/>
            <person name="Lalanne C."/>
            <person name="Gautier V."/>
            <person name="Ament-Velasquez S.L."/>
            <person name="Kruys A."/>
            <person name="Hutchinson M.I."/>
            <person name="Powell A.J."/>
            <person name="Barry K."/>
            <person name="Miller A.N."/>
            <person name="Grigoriev I.V."/>
            <person name="Debuchy R."/>
            <person name="Gladieux P."/>
            <person name="Hiltunen Thoren M."/>
            <person name="Johannesson H."/>
        </authorList>
    </citation>
    <scope>NUCLEOTIDE SEQUENCE</scope>
    <source>
        <strain evidence="1">CBS 538.74</strain>
    </source>
</reference>
<sequence length="596" mass="66873">MEVDGTDYELQLPQLASLALRPSLPSLPFEIYRIAISKLIADRDTFLAICHAPHLAELVHEVEWHEISWDADLFENIQRKISSDLPSTNSEAEDLDGLCSYLVSEAKDVFWLPNATDFGGADLDLVHRTAVAEFKQAFQSALDMLPNLHTFASRPMTSTRAINPDSEYPLDVSHFQAYKGSPEPPQTPNTNDGLFLFLFPAMERSTSTVTRLRWADEYPGLSYFRPMSASALERLESMELCFTPKPLLVSDQSALASIQEACSRAAPTVRRLKICKDHGVPEIAIVNIEQTILGPFASSAHCALRSLSLVSVKLRNSPVLVDIIKSNASSLRHLYLESVTVGGDVLQALANASTLQLSTMQLIDDQADSLICEPALLRYINGSQPEECCHPCYNNDDDTYNYCDEIVRGWAQDDDQEHRFATVNNFDDYFDWAAPRTTKPYCGCDSNTSSIKSDDSIISDDSIAQRSLAGPKWVWGRFFPPHIYCYQVADSHPDSHPTEVWRFISRHGEVAYGPEPLACFEEWDTDAGDVEEPTPYCRALFKFHLNGQEVERRTTTSELGAYLGEASYCWNLIKTQKPPQGAFLYVSKDDPLEYQY</sequence>
<keyword evidence="2" id="KW-1185">Reference proteome</keyword>
<name>A0AAN6VLH8_9PEZI</name>
<accession>A0AAN6VLH8</accession>
<reference evidence="1" key="2">
    <citation type="submission" date="2023-05" db="EMBL/GenBank/DDBJ databases">
        <authorList>
            <consortium name="Lawrence Berkeley National Laboratory"/>
            <person name="Steindorff A."/>
            <person name="Hensen N."/>
            <person name="Bonometti L."/>
            <person name="Westerberg I."/>
            <person name="Brannstrom I.O."/>
            <person name="Guillou S."/>
            <person name="Cros-Aarteil S."/>
            <person name="Calhoun S."/>
            <person name="Haridas S."/>
            <person name="Kuo A."/>
            <person name="Mondo S."/>
            <person name="Pangilinan J."/>
            <person name="Riley R."/>
            <person name="Labutti K."/>
            <person name="Andreopoulos B."/>
            <person name="Lipzen A."/>
            <person name="Chen C."/>
            <person name="Yanf M."/>
            <person name="Daum C."/>
            <person name="Ng V."/>
            <person name="Clum A."/>
            <person name="Ohm R."/>
            <person name="Martin F."/>
            <person name="Silar P."/>
            <person name="Natvig D."/>
            <person name="Lalanne C."/>
            <person name="Gautier V."/>
            <person name="Ament-Velasquez S.L."/>
            <person name="Kruys A."/>
            <person name="Hutchinson M.I."/>
            <person name="Powell A.J."/>
            <person name="Barry K."/>
            <person name="Miller A.N."/>
            <person name="Grigoriev I.V."/>
            <person name="Debuchy R."/>
            <person name="Gladieux P."/>
            <person name="Thoren M.H."/>
            <person name="Johannesson H."/>
        </authorList>
    </citation>
    <scope>NUCLEOTIDE SEQUENCE</scope>
    <source>
        <strain evidence="1">CBS 538.74</strain>
    </source>
</reference>
<evidence type="ECO:0000313" key="1">
    <source>
        <dbReference type="EMBL" id="KAK4153432.1"/>
    </source>
</evidence>
<dbReference type="EMBL" id="MU856940">
    <property type="protein sequence ID" value="KAK4153432.1"/>
    <property type="molecule type" value="Genomic_DNA"/>
</dbReference>
<dbReference type="AlphaFoldDB" id="A0AAN6VLH8"/>